<reference evidence="1" key="2">
    <citation type="submission" date="2025-09" db="UniProtKB">
        <authorList>
            <consortium name="Ensembl"/>
        </authorList>
    </citation>
    <scope>IDENTIFICATION</scope>
</reference>
<dbReference type="AlphaFoldDB" id="A0A2K6DJV6"/>
<dbReference type="Proteomes" id="UP000233120">
    <property type="component" value="Unassembled WGS sequence"/>
</dbReference>
<dbReference type="OMA" id="YRENNNK"/>
<name>A0A2K6DJV6_MACNE</name>
<dbReference type="Ensembl" id="ENSMNET00000060670.1">
    <property type="protein sequence ID" value="ENSMNEP00000036207.1"/>
    <property type="gene ID" value="ENSMNEG00000041241.1"/>
</dbReference>
<proteinExistence type="predicted"/>
<dbReference type="GeneTree" id="ENSGT00900000143785"/>
<reference evidence="1" key="1">
    <citation type="submission" date="2025-08" db="UniProtKB">
        <authorList>
            <consortium name="Ensembl"/>
        </authorList>
    </citation>
    <scope>IDENTIFICATION</scope>
</reference>
<evidence type="ECO:0000313" key="2">
    <source>
        <dbReference type="Proteomes" id="UP000233120"/>
    </source>
</evidence>
<dbReference type="Bgee" id="ENSMNEG00000041241">
    <property type="expression patterns" value="Expressed in temporal lobe"/>
</dbReference>
<accession>A0A2K6DJV6</accession>
<keyword evidence="2" id="KW-1185">Reference proteome</keyword>
<protein>
    <submittedName>
        <fullName evidence="1">Uncharacterized protein</fullName>
    </submittedName>
</protein>
<sequence length="76" mass="8679">MDAGRWIWMLRKLEVFITSQSSEYRENNNKRQAQGESTIKDIPMPASIAAPTLLASHLPQLHLPSKLFNFHTVSKT</sequence>
<organism evidence="1 2">
    <name type="scientific">Macaca nemestrina</name>
    <name type="common">Pig-tailed macaque</name>
    <dbReference type="NCBI Taxonomy" id="9545"/>
    <lineage>
        <taxon>Eukaryota</taxon>
        <taxon>Metazoa</taxon>
        <taxon>Chordata</taxon>
        <taxon>Craniata</taxon>
        <taxon>Vertebrata</taxon>
        <taxon>Euteleostomi</taxon>
        <taxon>Mammalia</taxon>
        <taxon>Eutheria</taxon>
        <taxon>Euarchontoglires</taxon>
        <taxon>Primates</taxon>
        <taxon>Haplorrhini</taxon>
        <taxon>Catarrhini</taxon>
        <taxon>Cercopithecidae</taxon>
        <taxon>Cercopithecinae</taxon>
        <taxon>Macaca</taxon>
    </lineage>
</organism>
<evidence type="ECO:0000313" key="1">
    <source>
        <dbReference type="Ensembl" id="ENSMNEP00000036207.1"/>
    </source>
</evidence>